<dbReference type="AlphaFoldDB" id="A0A7E4VAL0"/>
<sequence>MFDMEPYYIWHTILSIMLHVTGIFMGLFIWHLFPKNPLKHVTRLPLEKRGLLIELQNEVDDNMNALKEVPLRRNG</sequence>
<keyword evidence="1" id="KW-1133">Transmembrane helix</keyword>
<dbReference type="Proteomes" id="UP000492821">
    <property type="component" value="Unassembled WGS sequence"/>
</dbReference>
<name>A0A7E4VAL0_PANRE</name>
<dbReference type="WBParaSite" id="Pan_g18572.t1">
    <property type="protein sequence ID" value="Pan_g18572.t1"/>
    <property type="gene ID" value="Pan_g18572"/>
</dbReference>
<keyword evidence="1" id="KW-0812">Transmembrane</keyword>
<keyword evidence="1" id="KW-0472">Membrane</keyword>
<keyword evidence="2" id="KW-1185">Reference proteome</keyword>
<feature type="transmembrane region" description="Helical" evidence="1">
    <location>
        <begin position="12"/>
        <end position="33"/>
    </location>
</feature>
<reference evidence="3" key="2">
    <citation type="submission" date="2020-10" db="UniProtKB">
        <authorList>
            <consortium name="WormBaseParasite"/>
        </authorList>
    </citation>
    <scope>IDENTIFICATION</scope>
</reference>
<reference evidence="2" key="1">
    <citation type="journal article" date="2013" name="Genetics">
        <title>The draft genome and transcriptome of Panagrellus redivivus are shaped by the harsh demands of a free-living lifestyle.</title>
        <authorList>
            <person name="Srinivasan J."/>
            <person name="Dillman A.R."/>
            <person name="Macchietto M.G."/>
            <person name="Heikkinen L."/>
            <person name="Lakso M."/>
            <person name="Fracchia K.M."/>
            <person name="Antoshechkin I."/>
            <person name="Mortazavi A."/>
            <person name="Wong G."/>
            <person name="Sternberg P.W."/>
        </authorList>
    </citation>
    <scope>NUCLEOTIDE SEQUENCE [LARGE SCALE GENOMIC DNA]</scope>
    <source>
        <strain evidence="2">MT8872</strain>
    </source>
</reference>
<proteinExistence type="predicted"/>
<accession>A0A7E4VAL0</accession>
<evidence type="ECO:0000256" key="1">
    <source>
        <dbReference type="SAM" id="Phobius"/>
    </source>
</evidence>
<protein>
    <submittedName>
        <fullName evidence="3">Ni_hydr_CYTB domain-containing protein</fullName>
    </submittedName>
</protein>
<evidence type="ECO:0000313" key="3">
    <source>
        <dbReference type="WBParaSite" id="Pan_g18572.t1"/>
    </source>
</evidence>
<organism evidence="2 3">
    <name type="scientific">Panagrellus redivivus</name>
    <name type="common">Microworm</name>
    <dbReference type="NCBI Taxonomy" id="6233"/>
    <lineage>
        <taxon>Eukaryota</taxon>
        <taxon>Metazoa</taxon>
        <taxon>Ecdysozoa</taxon>
        <taxon>Nematoda</taxon>
        <taxon>Chromadorea</taxon>
        <taxon>Rhabditida</taxon>
        <taxon>Tylenchina</taxon>
        <taxon>Panagrolaimomorpha</taxon>
        <taxon>Panagrolaimoidea</taxon>
        <taxon>Panagrolaimidae</taxon>
        <taxon>Panagrellus</taxon>
    </lineage>
</organism>
<evidence type="ECO:0000313" key="2">
    <source>
        <dbReference type="Proteomes" id="UP000492821"/>
    </source>
</evidence>